<evidence type="ECO:0000313" key="15">
    <source>
        <dbReference type="Proteomes" id="UP000268446"/>
    </source>
</evidence>
<keyword evidence="7 10" id="KW-0648">Protein biosynthesis</keyword>
<dbReference type="GO" id="GO:0006424">
    <property type="term" value="P:glutamyl-tRNA aminoacylation"/>
    <property type="evidence" value="ECO:0007669"/>
    <property type="project" value="UniProtKB-UniRule"/>
</dbReference>
<dbReference type="SUPFAM" id="SSF52374">
    <property type="entry name" value="Nucleotidylyl transferase"/>
    <property type="match status" value="1"/>
</dbReference>
<evidence type="ECO:0000256" key="1">
    <source>
        <dbReference type="ARBA" id="ARBA00004496"/>
    </source>
</evidence>
<dbReference type="AlphaFoldDB" id="A0A497EWU5"/>
<dbReference type="GO" id="GO:0043604">
    <property type="term" value="P:amide biosynthetic process"/>
    <property type="evidence" value="ECO:0007669"/>
    <property type="project" value="TreeGrafter"/>
</dbReference>
<dbReference type="InterPro" id="IPR000924">
    <property type="entry name" value="Glu/Gln-tRNA-synth"/>
</dbReference>
<dbReference type="InterPro" id="IPR011035">
    <property type="entry name" value="Ribosomal_bL25/Gln-tRNA_synth"/>
</dbReference>
<evidence type="ECO:0000256" key="7">
    <source>
        <dbReference type="ARBA" id="ARBA00022917"/>
    </source>
</evidence>
<evidence type="ECO:0000256" key="5">
    <source>
        <dbReference type="ARBA" id="ARBA00022741"/>
    </source>
</evidence>
<dbReference type="EMBL" id="QMQZ01000040">
    <property type="protein sequence ID" value="RLE51646.1"/>
    <property type="molecule type" value="Genomic_DNA"/>
</dbReference>
<dbReference type="Gene3D" id="2.40.240.100">
    <property type="match status" value="1"/>
</dbReference>
<dbReference type="InterPro" id="IPR020059">
    <property type="entry name" value="Glu/Gln-tRNA-synth_Ib_codon-bd"/>
</dbReference>
<gene>
    <name evidence="10" type="primary">gltX</name>
    <name evidence="14" type="ORF">DRJ20_01725</name>
</gene>
<dbReference type="GO" id="GO:0005524">
    <property type="term" value="F:ATP binding"/>
    <property type="evidence" value="ECO:0007669"/>
    <property type="project" value="UniProtKB-UniRule"/>
</dbReference>
<dbReference type="Gene3D" id="3.40.50.620">
    <property type="entry name" value="HUPs"/>
    <property type="match status" value="1"/>
</dbReference>
<dbReference type="HAMAP" id="MF_02076">
    <property type="entry name" value="Glu_tRNA_synth_type2"/>
    <property type="match status" value="1"/>
</dbReference>
<evidence type="ECO:0000256" key="9">
    <source>
        <dbReference type="ARBA" id="ARBA00048351"/>
    </source>
</evidence>
<evidence type="ECO:0000259" key="13">
    <source>
        <dbReference type="Pfam" id="PF20974"/>
    </source>
</evidence>
<dbReference type="InterPro" id="IPR020056">
    <property type="entry name" value="Rbsml_bL25/Gln-tRNA_synth_N"/>
</dbReference>
<comment type="function">
    <text evidence="10">Catalyzes the attachment of glutamate to tRNA(Glu) in a two-step reaction: glutamate is first activated by ATP to form Glu-AMP and then transferred to the acceptor end of tRNA(Glu).</text>
</comment>
<dbReference type="Proteomes" id="UP000268446">
    <property type="component" value="Unassembled WGS sequence"/>
</dbReference>
<dbReference type="GO" id="GO:0004818">
    <property type="term" value="F:glutamate-tRNA ligase activity"/>
    <property type="evidence" value="ECO:0007669"/>
    <property type="project" value="UniProtKB-UniRule"/>
</dbReference>
<evidence type="ECO:0000256" key="8">
    <source>
        <dbReference type="ARBA" id="ARBA00023146"/>
    </source>
</evidence>
<proteinExistence type="inferred from homology"/>
<evidence type="ECO:0000313" key="14">
    <source>
        <dbReference type="EMBL" id="RLE51646.1"/>
    </source>
</evidence>
<evidence type="ECO:0000259" key="12">
    <source>
        <dbReference type="Pfam" id="PF03950"/>
    </source>
</evidence>
<dbReference type="SUPFAM" id="SSF50715">
    <property type="entry name" value="Ribosomal protein L25-like"/>
    <property type="match status" value="1"/>
</dbReference>
<keyword evidence="8 10" id="KW-0030">Aminoacyl-tRNA synthetase</keyword>
<sequence length="580" mass="67016">MEVLDPEVELLIKKHAFLNAYRHGGKAEVNPVLSKILGERPDLRRKVRLLIPHVKRIVDEVNSMSLSEQENVIRLNWPELVEVEREVEEKVLPPLPNVERFEVVRTRFAPNPDAPLHLGSARPIILCHEYARMYHGKFILRFEDTDPKTKRPIIEVYDWIREDLLWLKAKWDEEYIQSDRIPIYYSYAVKLLELGAAYVCTCTREAFSEFKAARKPCPCRSRSPEENMELWDRMVSGALGEGDAVVRIKTDMAHPNPAIRDWVALRIIDVEKYPHPRVGSKYWVWPTYNFACAIDDHEMKVSHILRGKEHISNTVKQQYIYKYLGWEYPEAIHFGRLKLTGWILSKSKIAEGIRKGLFKSWDDPRLGTLRALKRRGFFPEAVREIILEVGIKPVESSISLENLYSANRKYVEPIANRYFFIDNPFTLKITGVPSGVVAKVPYHPSYPERGVREIKVPVSDGTAELYISKRDAVQMRVGGVYRLMGLMNFKVESVESDAIIAAFHGLSLKDLPPRSQIIHWLPKDTWLPARVIMPDASEVSGMCEEACSNLKVDDRIQFVRFGFVRVDSVGKEITFYYTHP</sequence>
<dbReference type="InterPro" id="IPR020058">
    <property type="entry name" value="Glu/Gln-tRNA-synth_Ib_cat-dom"/>
</dbReference>
<keyword evidence="6 10" id="KW-0067">ATP-binding</keyword>
<keyword evidence="3 10" id="KW-0963">Cytoplasm</keyword>
<evidence type="ECO:0000256" key="6">
    <source>
        <dbReference type="ARBA" id="ARBA00022840"/>
    </source>
</evidence>
<feature type="domain" description="tRNA synthetases class I (E and Q) anti-codon binding" evidence="13">
    <location>
        <begin position="517"/>
        <end position="567"/>
    </location>
</feature>
<dbReference type="InterPro" id="IPR004526">
    <property type="entry name" value="Glu-tRNA-synth_arc/euk"/>
</dbReference>
<dbReference type="PANTHER" id="PTHR43097">
    <property type="entry name" value="GLUTAMINE-TRNA LIGASE"/>
    <property type="match status" value="1"/>
</dbReference>
<comment type="caution">
    <text evidence="14">The sequence shown here is derived from an EMBL/GenBank/DDBJ whole genome shotgun (WGS) entry which is preliminary data.</text>
</comment>
<dbReference type="Pfam" id="PF03950">
    <property type="entry name" value="tRNA-synt_1c_C"/>
    <property type="match status" value="1"/>
</dbReference>
<evidence type="ECO:0000256" key="2">
    <source>
        <dbReference type="ARBA" id="ARBA00008927"/>
    </source>
</evidence>
<name>A0A497EWU5_9CREN</name>
<dbReference type="Gene3D" id="2.40.240.10">
    <property type="entry name" value="Ribosomal Protein L25, Chain P"/>
    <property type="match status" value="1"/>
</dbReference>
<keyword evidence="5 10" id="KW-0547">Nucleotide-binding</keyword>
<dbReference type="InterPro" id="IPR014729">
    <property type="entry name" value="Rossmann-like_a/b/a_fold"/>
</dbReference>
<dbReference type="InterPro" id="IPR049437">
    <property type="entry name" value="tRNA-synt_1c_C2"/>
</dbReference>
<keyword evidence="4 10" id="KW-0436">Ligase</keyword>
<comment type="similarity">
    <text evidence="2 10">Belongs to the class-I aminoacyl-tRNA synthetase family. Glutamate--tRNA ligase type 2 subfamily.</text>
</comment>
<evidence type="ECO:0000256" key="3">
    <source>
        <dbReference type="ARBA" id="ARBA00022490"/>
    </source>
</evidence>
<evidence type="ECO:0000259" key="11">
    <source>
        <dbReference type="Pfam" id="PF00749"/>
    </source>
</evidence>
<dbReference type="Pfam" id="PF20974">
    <property type="entry name" value="tRNA-synt_1c_C2"/>
    <property type="match status" value="1"/>
</dbReference>
<comment type="subcellular location">
    <subcellularLocation>
        <location evidence="1 10">Cytoplasm</location>
    </subcellularLocation>
</comment>
<feature type="domain" description="Glutamyl/glutaminyl-tRNA synthetase class Ib catalytic" evidence="11">
    <location>
        <begin position="104"/>
        <end position="410"/>
    </location>
</feature>
<dbReference type="EC" id="6.1.1.17" evidence="10"/>
<evidence type="ECO:0000256" key="4">
    <source>
        <dbReference type="ARBA" id="ARBA00022598"/>
    </source>
</evidence>
<evidence type="ECO:0000256" key="10">
    <source>
        <dbReference type="HAMAP-Rule" id="MF_02076"/>
    </source>
</evidence>
<dbReference type="PANTHER" id="PTHR43097:SF5">
    <property type="entry name" value="GLUTAMATE--TRNA LIGASE"/>
    <property type="match status" value="1"/>
</dbReference>
<feature type="short sequence motif" description="'HIGH' region" evidence="10">
    <location>
        <begin position="110"/>
        <end position="120"/>
    </location>
</feature>
<dbReference type="CDD" id="cd09287">
    <property type="entry name" value="GluRS_non_core"/>
    <property type="match status" value="1"/>
</dbReference>
<comment type="catalytic activity">
    <reaction evidence="9 10">
        <text>tRNA(Glu) + L-glutamate + ATP = L-glutamyl-tRNA(Glu) + AMP + diphosphate</text>
        <dbReference type="Rhea" id="RHEA:23540"/>
        <dbReference type="Rhea" id="RHEA-COMP:9663"/>
        <dbReference type="Rhea" id="RHEA-COMP:9680"/>
        <dbReference type="ChEBI" id="CHEBI:29985"/>
        <dbReference type="ChEBI" id="CHEBI:30616"/>
        <dbReference type="ChEBI" id="CHEBI:33019"/>
        <dbReference type="ChEBI" id="CHEBI:78442"/>
        <dbReference type="ChEBI" id="CHEBI:78520"/>
        <dbReference type="ChEBI" id="CHEBI:456215"/>
        <dbReference type="EC" id="6.1.1.17"/>
    </reaction>
</comment>
<dbReference type="NCBIfam" id="NF003169">
    <property type="entry name" value="PRK04156.1"/>
    <property type="match status" value="1"/>
</dbReference>
<protein>
    <recommendedName>
        <fullName evidence="10">Glutamate--tRNA ligase</fullName>
        <ecNumber evidence="10">6.1.1.17</ecNumber>
    </recommendedName>
    <alternativeName>
        <fullName evidence="10">Glutamyl-tRNA synthetase</fullName>
        <shortName evidence="10">GluRS</shortName>
    </alternativeName>
</protein>
<dbReference type="NCBIfam" id="TIGR00463">
    <property type="entry name" value="gltX_arch"/>
    <property type="match status" value="1"/>
</dbReference>
<organism evidence="14 15">
    <name type="scientific">Thermoproteota archaeon</name>
    <dbReference type="NCBI Taxonomy" id="2056631"/>
    <lineage>
        <taxon>Archaea</taxon>
        <taxon>Thermoproteota</taxon>
    </lineage>
</organism>
<reference evidence="14 15" key="1">
    <citation type="submission" date="2018-06" db="EMBL/GenBank/DDBJ databases">
        <title>Extensive metabolic versatility and redundancy in microbially diverse, dynamic hydrothermal sediments.</title>
        <authorList>
            <person name="Dombrowski N."/>
            <person name="Teske A."/>
            <person name="Baker B.J."/>
        </authorList>
    </citation>
    <scope>NUCLEOTIDE SEQUENCE [LARGE SCALE GENOMIC DNA]</scope>
    <source>
        <strain evidence="14">B29_G17</strain>
    </source>
</reference>
<dbReference type="PRINTS" id="PR00987">
    <property type="entry name" value="TRNASYNTHGLU"/>
</dbReference>
<dbReference type="GO" id="GO:0005829">
    <property type="term" value="C:cytosol"/>
    <property type="evidence" value="ECO:0007669"/>
    <property type="project" value="TreeGrafter"/>
</dbReference>
<feature type="domain" description="Glutamyl/glutaminyl-tRNA synthetase class Ib anti-codon binding" evidence="12">
    <location>
        <begin position="415"/>
        <end position="497"/>
    </location>
</feature>
<dbReference type="Pfam" id="PF00749">
    <property type="entry name" value="tRNA-synt_1c"/>
    <property type="match status" value="1"/>
</dbReference>
<accession>A0A497EWU5</accession>
<dbReference type="InterPro" id="IPR050132">
    <property type="entry name" value="Gln/Glu-tRNA_Ligase"/>
</dbReference>